<gene>
    <name evidence="2" type="ORF">C41B8_05493</name>
</gene>
<evidence type="ECO:0000313" key="2">
    <source>
        <dbReference type="EMBL" id="KEZ78330.1"/>
    </source>
</evidence>
<evidence type="ECO:0000256" key="1">
    <source>
        <dbReference type="SAM" id="MobiDB-lite"/>
    </source>
</evidence>
<organism evidence="2 3">
    <name type="scientific">Salinisphaera hydrothermalis (strain C41B8)</name>
    <dbReference type="NCBI Taxonomy" id="1304275"/>
    <lineage>
        <taxon>Bacteria</taxon>
        <taxon>Pseudomonadati</taxon>
        <taxon>Pseudomonadota</taxon>
        <taxon>Gammaproteobacteria</taxon>
        <taxon>Salinisphaerales</taxon>
        <taxon>Salinisphaeraceae</taxon>
        <taxon>Salinisphaera</taxon>
    </lineage>
</organism>
<sequence>MLGLSSITSKVWQFIAGGLASLLIASGGINAVQYVHGKSLDAAVATAEKNLANCRADKQAVVNNRDALKHKLAEQSAAVDRMASEQAALSNQADATAAELHAEHADHSRKIPDDIQPDQVNAAVRDRLSEVGQ</sequence>
<protein>
    <submittedName>
        <fullName evidence="2">Uncharacterized protein</fullName>
    </submittedName>
</protein>
<reference evidence="2 3" key="1">
    <citation type="submission" date="2013-03" db="EMBL/GenBank/DDBJ databases">
        <title>Salinisphaera hydrothermalis C41B8 Genome Sequencing.</title>
        <authorList>
            <person name="Li C."/>
            <person name="Lai Q."/>
            <person name="Shao Z."/>
        </authorList>
    </citation>
    <scope>NUCLEOTIDE SEQUENCE [LARGE SCALE GENOMIC DNA]</scope>
    <source>
        <strain evidence="2 3">C41B8</strain>
    </source>
</reference>
<proteinExistence type="predicted"/>
<keyword evidence="3" id="KW-1185">Reference proteome</keyword>
<name>A0A084INP6_SALHC</name>
<feature type="region of interest" description="Disordered" evidence="1">
    <location>
        <begin position="83"/>
        <end position="118"/>
    </location>
</feature>
<dbReference type="STRING" id="1304275.C41B8_05493"/>
<dbReference type="RefSeq" id="WP_037335220.1">
    <property type="nucleotide sequence ID" value="NZ_APNK01000005.1"/>
</dbReference>
<accession>A0A084INP6</accession>
<evidence type="ECO:0000313" key="3">
    <source>
        <dbReference type="Proteomes" id="UP000028302"/>
    </source>
</evidence>
<dbReference type="EMBL" id="APNK01000005">
    <property type="protein sequence ID" value="KEZ78330.1"/>
    <property type="molecule type" value="Genomic_DNA"/>
</dbReference>
<dbReference type="AlphaFoldDB" id="A0A084INP6"/>
<comment type="caution">
    <text evidence="2">The sequence shown here is derived from an EMBL/GenBank/DDBJ whole genome shotgun (WGS) entry which is preliminary data.</text>
</comment>
<feature type="compositionally biased region" description="Basic and acidic residues" evidence="1">
    <location>
        <begin position="100"/>
        <end position="113"/>
    </location>
</feature>
<dbReference type="Proteomes" id="UP000028302">
    <property type="component" value="Unassembled WGS sequence"/>
</dbReference>